<dbReference type="Proteomes" id="UP001501195">
    <property type="component" value="Unassembled WGS sequence"/>
</dbReference>
<keyword evidence="4 5" id="KW-0472">Membrane</keyword>
<feature type="transmembrane region" description="Helical" evidence="5">
    <location>
        <begin position="412"/>
        <end position="430"/>
    </location>
</feature>
<dbReference type="Gene3D" id="1.20.1250.20">
    <property type="entry name" value="MFS general substrate transporter like domains"/>
    <property type="match status" value="2"/>
</dbReference>
<dbReference type="CDD" id="cd17355">
    <property type="entry name" value="MFS_YcxA_like"/>
    <property type="match status" value="1"/>
</dbReference>
<evidence type="ECO:0000256" key="3">
    <source>
        <dbReference type="ARBA" id="ARBA00022989"/>
    </source>
</evidence>
<feature type="transmembrane region" description="Helical" evidence="5">
    <location>
        <begin position="253"/>
        <end position="276"/>
    </location>
</feature>
<feature type="domain" description="Major facilitator superfamily (MFS) profile" evidence="6">
    <location>
        <begin position="26"/>
        <end position="435"/>
    </location>
</feature>
<dbReference type="PANTHER" id="PTHR11360:SF284">
    <property type="entry name" value="EG:103B4.3 PROTEIN-RELATED"/>
    <property type="match status" value="1"/>
</dbReference>
<dbReference type="Pfam" id="PF07690">
    <property type="entry name" value="MFS_1"/>
    <property type="match status" value="1"/>
</dbReference>
<keyword evidence="3 5" id="KW-1133">Transmembrane helix</keyword>
<feature type="transmembrane region" description="Helical" evidence="5">
    <location>
        <begin position="181"/>
        <end position="205"/>
    </location>
</feature>
<organism evidence="7 8">
    <name type="scientific">Kineococcus glutinatus</name>
    <dbReference type="NCBI Taxonomy" id="1070872"/>
    <lineage>
        <taxon>Bacteria</taxon>
        <taxon>Bacillati</taxon>
        <taxon>Actinomycetota</taxon>
        <taxon>Actinomycetes</taxon>
        <taxon>Kineosporiales</taxon>
        <taxon>Kineosporiaceae</taxon>
        <taxon>Kineococcus</taxon>
    </lineage>
</organism>
<evidence type="ECO:0000313" key="7">
    <source>
        <dbReference type="EMBL" id="GAA4974752.1"/>
    </source>
</evidence>
<feature type="transmembrane region" description="Helical" evidence="5">
    <location>
        <begin position="380"/>
        <end position="400"/>
    </location>
</feature>
<feature type="transmembrane region" description="Helical" evidence="5">
    <location>
        <begin position="97"/>
        <end position="116"/>
    </location>
</feature>
<evidence type="ECO:0000256" key="1">
    <source>
        <dbReference type="ARBA" id="ARBA00004651"/>
    </source>
</evidence>
<feature type="transmembrane region" description="Helical" evidence="5">
    <location>
        <begin position="154"/>
        <end position="175"/>
    </location>
</feature>
<reference evidence="8" key="1">
    <citation type="journal article" date="2019" name="Int. J. Syst. Evol. Microbiol.">
        <title>The Global Catalogue of Microorganisms (GCM) 10K type strain sequencing project: providing services to taxonomists for standard genome sequencing and annotation.</title>
        <authorList>
            <consortium name="The Broad Institute Genomics Platform"/>
            <consortium name="The Broad Institute Genome Sequencing Center for Infectious Disease"/>
            <person name="Wu L."/>
            <person name="Ma J."/>
        </authorList>
    </citation>
    <scope>NUCLEOTIDE SEQUENCE [LARGE SCALE GENOMIC DNA]</scope>
    <source>
        <strain evidence="8">JCM 18126</strain>
    </source>
</reference>
<accession>A0ABP9HNT8</accession>
<keyword evidence="2 5" id="KW-0812">Transmembrane</keyword>
<feature type="transmembrane region" description="Helical" evidence="5">
    <location>
        <begin position="318"/>
        <end position="338"/>
    </location>
</feature>
<evidence type="ECO:0000313" key="8">
    <source>
        <dbReference type="Proteomes" id="UP001501195"/>
    </source>
</evidence>
<sequence length="441" mass="44715">MDMGTPAAAAAAVAGRRRSRLRPPHRAWLVAAVTFLVLLASAAFRSSLGILLVPIEEDLGWTRADTSLAVSLNLVVYGLAAPFAAALLDRVGVRRTAVGALLLIGAGCLATTVMTAPWQLSALWGAVVGVGTGSVALVFGAIVAGRWFVARRGLVVGVLGAAWATGQLVFLPLLAAVVDAWGWRAASLAVALVCVALLPVVAAVLRDRPADVGLLPYGGTAEDAAPGDGPPSARAAVAHAVTVLREVSRTRPFLLLAGTFFVCGWTTNGIISSHFVPAAHDHGMPATTAAGLLAVVGVFDIVGTIGSGWLTDRVDPRLLLAVYYGLRGLALLAVPSLLGPGVEPPLLVVVALFGLDWVATVPPTVVLCRTAFGPQRGGIVFGWVFAAHMVGAGVAAAASGALRAASGDYTPAWLLAGAVAVTAAAASLVLPRPGPGATRPA</sequence>
<name>A0ABP9HNT8_9ACTN</name>
<feature type="transmembrane region" description="Helical" evidence="5">
    <location>
        <begin position="68"/>
        <end position="88"/>
    </location>
</feature>
<evidence type="ECO:0000256" key="5">
    <source>
        <dbReference type="SAM" id="Phobius"/>
    </source>
</evidence>
<feature type="transmembrane region" description="Helical" evidence="5">
    <location>
        <begin position="344"/>
        <end position="368"/>
    </location>
</feature>
<evidence type="ECO:0000259" key="6">
    <source>
        <dbReference type="PROSITE" id="PS50850"/>
    </source>
</evidence>
<evidence type="ECO:0000256" key="4">
    <source>
        <dbReference type="ARBA" id="ARBA00023136"/>
    </source>
</evidence>
<dbReference type="PROSITE" id="PS50850">
    <property type="entry name" value="MFS"/>
    <property type="match status" value="1"/>
</dbReference>
<dbReference type="InterPro" id="IPR036259">
    <property type="entry name" value="MFS_trans_sf"/>
</dbReference>
<evidence type="ECO:0000256" key="2">
    <source>
        <dbReference type="ARBA" id="ARBA00022692"/>
    </source>
</evidence>
<dbReference type="EMBL" id="BAABIL010000195">
    <property type="protein sequence ID" value="GAA4974752.1"/>
    <property type="molecule type" value="Genomic_DNA"/>
</dbReference>
<dbReference type="InterPro" id="IPR050327">
    <property type="entry name" value="Proton-linked_MCT"/>
</dbReference>
<dbReference type="PANTHER" id="PTHR11360">
    <property type="entry name" value="MONOCARBOXYLATE TRANSPORTER"/>
    <property type="match status" value="1"/>
</dbReference>
<dbReference type="SUPFAM" id="SSF103473">
    <property type="entry name" value="MFS general substrate transporter"/>
    <property type="match status" value="1"/>
</dbReference>
<comment type="caution">
    <text evidence="7">The sequence shown here is derived from an EMBL/GenBank/DDBJ whole genome shotgun (WGS) entry which is preliminary data.</text>
</comment>
<dbReference type="InterPro" id="IPR011701">
    <property type="entry name" value="MFS"/>
</dbReference>
<feature type="transmembrane region" description="Helical" evidence="5">
    <location>
        <begin position="288"/>
        <end position="311"/>
    </location>
</feature>
<comment type="subcellular location">
    <subcellularLocation>
        <location evidence="1">Cell membrane</location>
        <topology evidence="1">Multi-pass membrane protein</topology>
    </subcellularLocation>
</comment>
<feature type="transmembrane region" description="Helical" evidence="5">
    <location>
        <begin position="27"/>
        <end position="48"/>
    </location>
</feature>
<dbReference type="InterPro" id="IPR020846">
    <property type="entry name" value="MFS_dom"/>
</dbReference>
<protein>
    <submittedName>
        <fullName evidence="7">MFS transporter</fullName>
    </submittedName>
</protein>
<gene>
    <name evidence="7" type="ORF">GCM10023225_14870</name>
</gene>
<feature type="transmembrane region" description="Helical" evidence="5">
    <location>
        <begin position="122"/>
        <end position="142"/>
    </location>
</feature>
<proteinExistence type="predicted"/>
<keyword evidence="8" id="KW-1185">Reference proteome</keyword>